<evidence type="ECO:0000313" key="3">
    <source>
        <dbReference type="Proteomes" id="UP001501102"/>
    </source>
</evidence>
<sequence>MPRRDERRGRDREDRPGDRRLVGYVVPDGPVDAGRVKQAVAARLPEYMVRRPWWSWTRCP</sequence>
<feature type="region of interest" description="Disordered" evidence="1">
    <location>
        <begin position="1"/>
        <end position="26"/>
    </location>
</feature>
<gene>
    <name evidence="2" type="ORF">GCM10020221_02520</name>
</gene>
<feature type="compositionally biased region" description="Basic and acidic residues" evidence="1">
    <location>
        <begin position="1"/>
        <end position="21"/>
    </location>
</feature>
<dbReference type="SUPFAM" id="SSF56801">
    <property type="entry name" value="Acetyl-CoA synthetase-like"/>
    <property type="match status" value="1"/>
</dbReference>
<proteinExistence type="predicted"/>
<keyword evidence="3" id="KW-1185">Reference proteome</keyword>
<evidence type="ECO:0000256" key="1">
    <source>
        <dbReference type="SAM" id="MobiDB-lite"/>
    </source>
</evidence>
<organism evidence="2 3">
    <name type="scientific">Streptomyces thioluteus</name>
    <dbReference type="NCBI Taxonomy" id="66431"/>
    <lineage>
        <taxon>Bacteria</taxon>
        <taxon>Bacillati</taxon>
        <taxon>Actinomycetota</taxon>
        <taxon>Actinomycetes</taxon>
        <taxon>Kitasatosporales</taxon>
        <taxon>Streptomycetaceae</taxon>
        <taxon>Streptomyces</taxon>
    </lineage>
</organism>
<evidence type="ECO:0000313" key="2">
    <source>
        <dbReference type="EMBL" id="GAA2910087.1"/>
    </source>
</evidence>
<protein>
    <recommendedName>
        <fullName evidence="4">AMP-binding enzyme C-terminal domain-containing protein</fullName>
    </recommendedName>
</protein>
<reference evidence="3" key="1">
    <citation type="journal article" date="2019" name="Int. J. Syst. Evol. Microbiol.">
        <title>The Global Catalogue of Microorganisms (GCM) 10K type strain sequencing project: providing services to taxonomists for standard genome sequencing and annotation.</title>
        <authorList>
            <consortium name="The Broad Institute Genomics Platform"/>
            <consortium name="The Broad Institute Genome Sequencing Center for Infectious Disease"/>
            <person name="Wu L."/>
            <person name="Ma J."/>
        </authorList>
    </citation>
    <scope>NUCLEOTIDE SEQUENCE [LARGE SCALE GENOMIC DNA]</scope>
    <source>
        <strain evidence="3">JCM 4087</strain>
    </source>
</reference>
<name>A0ABP6IUJ1_STRTU</name>
<dbReference type="Proteomes" id="UP001501102">
    <property type="component" value="Unassembled WGS sequence"/>
</dbReference>
<dbReference type="EMBL" id="BAAAXZ010000010">
    <property type="protein sequence ID" value="GAA2910087.1"/>
    <property type="molecule type" value="Genomic_DNA"/>
</dbReference>
<evidence type="ECO:0008006" key="4">
    <source>
        <dbReference type="Google" id="ProtNLM"/>
    </source>
</evidence>
<dbReference type="RefSeq" id="WP_344960427.1">
    <property type="nucleotide sequence ID" value="NZ_BAAAXZ010000010.1"/>
</dbReference>
<dbReference type="InterPro" id="IPR045851">
    <property type="entry name" value="AMP-bd_C_sf"/>
</dbReference>
<comment type="caution">
    <text evidence="2">The sequence shown here is derived from an EMBL/GenBank/DDBJ whole genome shotgun (WGS) entry which is preliminary data.</text>
</comment>
<dbReference type="Gene3D" id="3.30.300.30">
    <property type="match status" value="1"/>
</dbReference>
<accession>A0ABP6IUJ1</accession>